<dbReference type="Gene3D" id="1.10.10.60">
    <property type="entry name" value="Homeodomain-like"/>
    <property type="match status" value="2"/>
</dbReference>
<proteinExistence type="predicted"/>
<dbReference type="EMBL" id="JABBHF010000008">
    <property type="protein sequence ID" value="NMH88780.1"/>
    <property type="molecule type" value="Genomic_DNA"/>
</dbReference>
<dbReference type="InterPro" id="IPR009057">
    <property type="entry name" value="Homeodomain-like_sf"/>
</dbReference>
<evidence type="ECO:0000313" key="5">
    <source>
        <dbReference type="EMBL" id="NMH88780.1"/>
    </source>
</evidence>
<dbReference type="PROSITE" id="PS00041">
    <property type="entry name" value="HTH_ARAC_FAMILY_1"/>
    <property type="match status" value="1"/>
</dbReference>
<dbReference type="SUPFAM" id="SSF46689">
    <property type="entry name" value="Homeodomain-like"/>
    <property type="match status" value="2"/>
</dbReference>
<protein>
    <submittedName>
        <fullName evidence="5">Helix-turn-helix transcriptional regulator</fullName>
    </submittedName>
</protein>
<dbReference type="PROSITE" id="PS01124">
    <property type="entry name" value="HTH_ARAC_FAMILY_2"/>
    <property type="match status" value="1"/>
</dbReference>
<gene>
    <name evidence="5" type="ORF">HHX25_14800</name>
</gene>
<evidence type="ECO:0000256" key="3">
    <source>
        <dbReference type="ARBA" id="ARBA00023163"/>
    </source>
</evidence>
<keyword evidence="3" id="KW-0804">Transcription</keyword>
<evidence type="ECO:0000256" key="1">
    <source>
        <dbReference type="ARBA" id="ARBA00023015"/>
    </source>
</evidence>
<comment type="caution">
    <text evidence="5">The sequence shown here is derived from an EMBL/GenBank/DDBJ whole genome shotgun (WGS) entry which is preliminary data.</text>
</comment>
<sequence length="244" mass="27893">MIEPTLKELGSQTLTCMQLSSKQAELDILHIGEISNCLYAFFETEDTTLNPANLEAFGSNFDIVLINSDCQMHSNCPSTVNDTELKVTYTKTPPYINKSSGFIDSSLIPILLKYLLKIKSTFHELTGVDSKNNINSFLKQVDTVIDEHIDDHSLNMERLSYLLGMSRSTFSKRVKEYTGLKPTEYVNEYKLEKSKHFLIITNWQVSRISDVLGFSTQQYYCRLFKKKEGISPSQFRINNKNSIV</sequence>
<keyword evidence="1" id="KW-0805">Transcription regulation</keyword>
<evidence type="ECO:0000256" key="2">
    <source>
        <dbReference type="ARBA" id="ARBA00023125"/>
    </source>
</evidence>
<keyword evidence="2" id="KW-0238">DNA-binding</keyword>
<dbReference type="PANTHER" id="PTHR43280">
    <property type="entry name" value="ARAC-FAMILY TRANSCRIPTIONAL REGULATOR"/>
    <property type="match status" value="1"/>
</dbReference>
<organism evidence="5 6">
    <name type="scientific">Flavivirga algicola</name>
    <dbReference type="NCBI Taxonomy" id="2729136"/>
    <lineage>
        <taxon>Bacteria</taxon>
        <taxon>Pseudomonadati</taxon>
        <taxon>Bacteroidota</taxon>
        <taxon>Flavobacteriia</taxon>
        <taxon>Flavobacteriales</taxon>
        <taxon>Flavobacteriaceae</taxon>
        <taxon>Flavivirga</taxon>
    </lineage>
</organism>
<dbReference type="InterPro" id="IPR018060">
    <property type="entry name" value="HTH_AraC"/>
</dbReference>
<accession>A0ABX1S2K3</accession>
<dbReference type="RefSeq" id="WP_169675105.1">
    <property type="nucleotide sequence ID" value="NZ_JABBHF010000008.1"/>
</dbReference>
<feature type="domain" description="HTH araC/xylS-type" evidence="4">
    <location>
        <begin position="139"/>
        <end position="238"/>
    </location>
</feature>
<keyword evidence="6" id="KW-1185">Reference proteome</keyword>
<evidence type="ECO:0000313" key="6">
    <source>
        <dbReference type="Proteomes" id="UP000746690"/>
    </source>
</evidence>
<dbReference type="Proteomes" id="UP000746690">
    <property type="component" value="Unassembled WGS sequence"/>
</dbReference>
<dbReference type="SMART" id="SM00342">
    <property type="entry name" value="HTH_ARAC"/>
    <property type="match status" value="1"/>
</dbReference>
<dbReference type="PANTHER" id="PTHR43280:SF2">
    <property type="entry name" value="HTH-TYPE TRANSCRIPTIONAL REGULATOR EXSA"/>
    <property type="match status" value="1"/>
</dbReference>
<dbReference type="InterPro" id="IPR018062">
    <property type="entry name" value="HTH_AraC-typ_CS"/>
</dbReference>
<reference evidence="5 6" key="1">
    <citation type="submission" date="2020-04" db="EMBL/GenBank/DDBJ databases">
        <title>A Flavivirga sp. nov.</title>
        <authorList>
            <person name="Sun X."/>
        </authorList>
    </citation>
    <scope>NUCLEOTIDE SEQUENCE [LARGE SCALE GENOMIC DNA]</scope>
    <source>
        <strain evidence="5 6">Y03</strain>
    </source>
</reference>
<evidence type="ECO:0000259" key="4">
    <source>
        <dbReference type="PROSITE" id="PS01124"/>
    </source>
</evidence>
<name>A0ABX1S2K3_9FLAO</name>
<dbReference type="Pfam" id="PF12833">
    <property type="entry name" value="HTH_18"/>
    <property type="match status" value="1"/>
</dbReference>